<comment type="caution">
    <text evidence="3">The sequence shown here is derived from an EMBL/GenBank/DDBJ whole genome shotgun (WGS) entry which is preliminary data.</text>
</comment>
<dbReference type="EMBL" id="JADBDY010000001">
    <property type="protein sequence ID" value="MBE1457831.1"/>
    <property type="molecule type" value="Genomic_DNA"/>
</dbReference>
<keyword evidence="1" id="KW-0812">Transmembrane</keyword>
<evidence type="ECO:0000313" key="4">
    <source>
        <dbReference type="Proteomes" id="UP000598217"/>
    </source>
</evidence>
<accession>A0ABR9HFN3</accession>
<proteinExistence type="predicted"/>
<evidence type="ECO:0000313" key="3">
    <source>
        <dbReference type="EMBL" id="MBE1457831.1"/>
    </source>
</evidence>
<dbReference type="PANTHER" id="PTHR30015:SF6">
    <property type="entry name" value="SLL1429 PROTEIN"/>
    <property type="match status" value="1"/>
</dbReference>
<dbReference type="InterPro" id="IPR011335">
    <property type="entry name" value="Restrct_endonuc-II-like"/>
</dbReference>
<evidence type="ECO:0000259" key="2">
    <source>
        <dbReference type="Pfam" id="PF04471"/>
    </source>
</evidence>
<dbReference type="Proteomes" id="UP000598217">
    <property type="component" value="Unassembled WGS sequence"/>
</dbReference>
<keyword evidence="1" id="KW-0472">Membrane</keyword>
<organism evidence="3 4">
    <name type="scientific">Nocardiopsis terrae</name>
    <dbReference type="NCBI Taxonomy" id="372655"/>
    <lineage>
        <taxon>Bacteria</taxon>
        <taxon>Bacillati</taxon>
        <taxon>Actinomycetota</taxon>
        <taxon>Actinomycetes</taxon>
        <taxon>Streptosporangiales</taxon>
        <taxon>Nocardiopsidaceae</taxon>
        <taxon>Nocardiopsis</taxon>
    </lineage>
</organism>
<keyword evidence="1" id="KW-1133">Transmembrane helix</keyword>
<dbReference type="InterPro" id="IPR007560">
    <property type="entry name" value="Restrct_endonuc_IV_Mrr"/>
</dbReference>
<feature type="transmembrane region" description="Helical" evidence="1">
    <location>
        <begin position="49"/>
        <end position="70"/>
    </location>
</feature>
<gene>
    <name evidence="3" type="ORF">H4W79_002045</name>
</gene>
<sequence>MSARQGRRGARRRRRGARLRARWLRGTLPLAVVVSLLALGWLHDNADRPLVWLGLALAAAAALAVLVWWVRGRIRLAGDRRVVARTDLSAVDRMTGVRFEEYVASLLRSHGYTRVTVVGGSFDGGADLRAQTPDGRPLVVQCKRWRRPVPPNEVRAFLGVLAGTHRGYLGMFVASDGFTEAAAWEAGDEMVLVGRDELALWMSGTRPPELPRPSSHHPR</sequence>
<name>A0ABR9HFN3_9ACTN</name>
<reference evidence="3 4" key="1">
    <citation type="submission" date="2020-10" db="EMBL/GenBank/DDBJ databases">
        <title>Sequencing the genomes of 1000 actinobacteria strains.</title>
        <authorList>
            <person name="Klenk H.-P."/>
        </authorList>
    </citation>
    <scope>NUCLEOTIDE SEQUENCE [LARGE SCALE GENOMIC DNA]</scope>
    <source>
        <strain evidence="3 4">DSM 45157</strain>
    </source>
</reference>
<keyword evidence="4" id="KW-1185">Reference proteome</keyword>
<dbReference type="Pfam" id="PF04471">
    <property type="entry name" value="Mrr_cat"/>
    <property type="match status" value="1"/>
</dbReference>
<evidence type="ECO:0000256" key="1">
    <source>
        <dbReference type="SAM" id="Phobius"/>
    </source>
</evidence>
<dbReference type="SUPFAM" id="SSF52980">
    <property type="entry name" value="Restriction endonuclease-like"/>
    <property type="match status" value="1"/>
</dbReference>
<feature type="domain" description="Restriction endonuclease type IV Mrr" evidence="2">
    <location>
        <begin position="92"/>
        <end position="202"/>
    </location>
</feature>
<dbReference type="InterPro" id="IPR052906">
    <property type="entry name" value="Type_IV_Methyl-Rstrct_Enzyme"/>
</dbReference>
<feature type="transmembrane region" description="Helical" evidence="1">
    <location>
        <begin position="21"/>
        <end position="43"/>
    </location>
</feature>
<dbReference type="InterPro" id="IPR011856">
    <property type="entry name" value="tRNA_endonuc-like_dom_sf"/>
</dbReference>
<dbReference type="Gene3D" id="3.40.1350.10">
    <property type="match status" value="1"/>
</dbReference>
<protein>
    <submittedName>
        <fullName evidence="3">Restriction system protein</fullName>
    </submittedName>
</protein>
<dbReference type="PANTHER" id="PTHR30015">
    <property type="entry name" value="MRR RESTRICTION SYSTEM PROTEIN"/>
    <property type="match status" value="1"/>
</dbReference>